<gene>
    <name evidence="9" type="ORF">ACFP57_06185</name>
</gene>
<comment type="subcellular location">
    <subcellularLocation>
        <location evidence="1">Cell membrane</location>
        <topology evidence="1">Multi-pass membrane protein</topology>
    </subcellularLocation>
</comment>
<keyword evidence="10" id="KW-1185">Reference proteome</keyword>
<evidence type="ECO:0000256" key="2">
    <source>
        <dbReference type="ARBA" id="ARBA00022448"/>
    </source>
</evidence>
<dbReference type="PIRSF" id="PIRSF006060">
    <property type="entry name" value="AA_transporter"/>
    <property type="match status" value="1"/>
</dbReference>
<dbReference type="InterPro" id="IPR050367">
    <property type="entry name" value="APC_superfamily"/>
</dbReference>
<accession>A0ABW1X1C1</accession>
<dbReference type="InterPro" id="IPR002293">
    <property type="entry name" value="AA/rel_permease1"/>
</dbReference>
<feature type="transmembrane region" description="Helical" evidence="8">
    <location>
        <begin position="45"/>
        <end position="63"/>
    </location>
</feature>
<proteinExistence type="predicted"/>
<comment type="caution">
    <text evidence="9">The sequence shown here is derived from an EMBL/GenBank/DDBJ whole genome shotgun (WGS) entry which is preliminary data.</text>
</comment>
<name>A0ABW1X1C1_9ACTN</name>
<dbReference type="Gene3D" id="1.20.1740.10">
    <property type="entry name" value="Amino acid/polyamine transporter I"/>
    <property type="match status" value="1"/>
</dbReference>
<evidence type="ECO:0000256" key="7">
    <source>
        <dbReference type="SAM" id="MobiDB-lite"/>
    </source>
</evidence>
<feature type="compositionally biased region" description="Polar residues" evidence="7">
    <location>
        <begin position="11"/>
        <end position="24"/>
    </location>
</feature>
<feature type="transmembrane region" description="Helical" evidence="8">
    <location>
        <begin position="183"/>
        <end position="205"/>
    </location>
</feature>
<keyword evidence="4 8" id="KW-0812">Transmembrane</keyword>
<feature type="transmembrane region" description="Helical" evidence="8">
    <location>
        <begin position="69"/>
        <end position="89"/>
    </location>
</feature>
<feature type="transmembrane region" description="Helical" evidence="8">
    <location>
        <begin position="482"/>
        <end position="502"/>
    </location>
</feature>
<sequence>MSSPALDKAAPNTTGSDRTLDNQTPTALAQQQTSLLRKTLGRFDIIFLLVAAVIGLENLGQVSTYGAEAFTWTLVLAVTFLIPYGLIFAETGSAFAEEGGAYTWVRDAFGRPWAAIASLLTWVTQPVWVGGTMSFLATETWNHAGLGQISAGSATDYAFKLGFTWLTVLAAIISLHYGKWLPTVGAILKVLILVLFVGSAIAYVVNNGMAPMSAGDFSPTLMGFLGATPVLLFAFLGFDSGSSAAAEMKNPLRDVPVGVLRSTAIAAACYILPIAAILAVVPKDQLSGVGGFLDATKIVFGVFGGAADSVMRVVSLLLVLTFVAQGAAWMMVSDRMQAMAAADGAFYGGFFGHFNRRLGTPVRMNLLSGVVGTVFLLAAMQVDGSAASVFEVVLIISITTYLLAYLLVFPAAIRLRTVRPDVPRPFRVPVGNAGWLAMGVVTFAWIALGSWVAVFPGTLEPLFGVDYDFVDAWGVSRTQFEVFTLGTLAVLGVIGLLGYWLAKPVREQIGTAP</sequence>
<feature type="transmembrane region" description="Helical" evidence="8">
    <location>
        <begin position="217"/>
        <end position="238"/>
    </location>
</feature>
<feature type="transmembrane region" description="Helical" evidence="8">
    <location>
        <begin position="313"/>
        <end position="332"/>
    </location>
</feature>
<evidence type="ECO:0000256" key="4">
    <source>
        <dbReference type="ARBA" id="ARBA00022692"/>
    </source>
</evidence>
<feature type="region of interest" description="Disordered" evidence="7">
    <location>
        <begin position="1"/>
        <end position="24"/>
    </location>
</feature>
<feature type="transmembrane region" description="Helical" evidence="8">
    <location>
        <begin position="258"/>
        <end position="281"/>
    </location>
</feature>
<dbReference type="EMBL" id="JBHSUA010000011">
    <property type="protein sequence ID" value="MFC6396574.1"/>
    <property type="molecule type" value="Genomic_DNA"/>
</dbReference>
<evidence type="ECO:0000256" key="1">
    <source>
        <dbReference type="ARBA" id="ARBA00004651"/>
    </source>
</evidence>
<feature type="transmembrane region" description="Helical" evidence="8">
    <location>
        <begin position="364"/>
        <end position="382"/>
    </location>
</feature>
<dbReference type="Pfam" id="PF13520">
    <property type="entry name" value="AA_permease_2"/>
    <property type="match status" value="1"/>
</dbReference>
<evidence type="ECO:0000313" key="10">
    <source>
        <dbReference type="Proteomes" id="UP001596266"/>
    </source>
</evidence>
<reference evidence="10" key="1">
    <citation type="journal article" date="2019" name="Int. J. Syst. Evol. Microbiol.">
        <title>The Global Catalogue of Microorganisms (GCM) 10K type strain sequencing project: providing services to taxonomists for standard genome sequencing and annotation.</title>
        <authorList>
            <consortium name="The Broad Institute Genomics Platform"/>
            <consortium name="The Broad Institute Genome Sequencing Center for Infectious Disease"/>
            <person name="Wu L."/>
            <person name="Ma J."/>
        </authorList>
    </citation>
    <scope>NUCLEOTIDE SEQUENCE [LARGE SCALE GENOMIC DNA]</scope>
    <source>
        <strain evidence="10">CGMCC 1.15277</strain>
    </source>
</reference>
<feature type="transmembrane region" description="Helical" evidence="8">
    <location>
        <begin position="157"/>
        <end position="177"/>
    </location>
</feature>
<dbReference type="PANTHER" id="PTHR42770:SF15">
    <property type="entry name" value="GLUTAMATE_GAMMA-AMINOBUTYRATE ANTIPORTER-RELATED"/>
    <property type="match status" value="1"/>
</dbReference>
<dbReference type="Proteomes" id="UP001596266">
    <property type="component" value="Unassembled WGS sequence"/>
</dbReference>
<evidence type="ECO:0000256" key="6">
    <source>
        <dbReference type="ARBA" id="ARBA00023136"/>
    </source>
</evidence>
<dbReference type="PANTHER" id="PTHR42770">
    <property type="entry name" value="AMINO ACID TRANSPORTER-RELATED"/>
    <property type="match status" value="1"/>
</dbReference>
<evidence type="ECO:0000313" key="9">
    <source>
        <dbReference type="EMBL" id="MFC6396574.1"/>
    </source>
</evidence>
<feature type="transmembrane region" description="Helical" evidence="8">
    <location>
        <begin position="388"/>
        <end position="413"/>
    </location>
</feature>
<dbReference type="RefSeq" id="WP_343885531.1">
    <property type="nucleotide sequence ID" value="NZ_BAAAKI010000008.1"/>
</dbReference>
<keyword evidence="3" id="KW-1003">Cell membrane</keyword>
<keyword evidence="6 8" id="KW-0472">Membrane</keyword>
<keyword evidence="5 8" id="KW-1133">Transmembrane helix</keyword>
<organism evidence="9 10">
    <name type="scientific">Luteococcus sanguinis</name>
    <dbReference type="NCBI Taxonomy" id="174038"/>
    <lineage>
        <taxon>Bacteria</taxon>
        <taxon>Bacillati</taxon>
        <taxon>Actinomycetota</taxon>
        <taxon>Actinomycetes</taxon>
        <taxon>Propionibacteriales</taxon>
        <taxon>Propionibacteriaceae</taxon>
        <taxon>Luteococcus</taxon>
    </lineage>
</organism>
<keyword evidence="2" id="KW-0813">Transport</keyword>
<evidence type="ECO:0000256" key="5">
    <source>
        <dbReference type="ARBA" id="ARBA00022989"/>
    </source>
</evidence>
<feature type="transmembrane region" description="Helical" evidence="8">
    <location>
        <begin position="433"/>
        <end position="454"/>
    </location>
</feature>
<protein>
    <submittedName>
        <fullName evidence="9">APC family permease</fullName>
    </submittedName>
</protein>
<evidence type="ECO:0000256" key="3">
    <source>
        <dbReference type="ARBA" id="ARBA00022475"/>
    </source>
</evidence>
<evidence type="ECO:0000256" key="8">
    <source>
        <dbReference type="SAM" id="Phobius"/>
    </source>
</evidence>